<evidence type="ECO:0000313" key="1">
    <source>
        <dbReference type="EMBL" id="CAG8733067.1"/>
    </source>
</evidence>
<name>A0A9N9IFT4_9GLOM</name>
<protein>
    <submittedName>
        <fullName evidence="1">27119_t:CDS:1</fullName>
    </submittedName>
</protein>
<reference evidence="1" key="1">
    <citation type="submission" date="2021-06" db="EMBL/GenBank/DDBJ databases">
        <authorList>
            <person name="Kallberg Y."/>
            <person name="Tangrot J."/>
            <person name="Rosling A."/>
        </authorList>
    </citation>
    <scope>NUCLEOTIDE SEQUENCE</scope>
    <source>
        <strain evidence="1">MA453B</strain>
    </source>
</reference>
<evidence type="ECO:0000313" key="2">
    <source>
        <dbReference type="Proteomes" id="UP000789405"/>
    </source>
</evidence>
<keyword evidence="2" id="KW-1185">Reference proteome</keyword>
<gene>
    <name evidence="1" type="ORF">DERYTH_LOCUS15299</name>
</gene>
<dbReference type="EMBL" id="CAJVPY010012278">
    <property type="protein sequence ID" value="CAG8733067.1"/>
    <property type="molecule type" value="Genomic_DNA"/>
</dbReference>
<comment type="caution">
    <text evidence="1">The sequence shown here is derived from an EMBL/GenBank/DDBJ whole genome shotgun (WGS) entry which is preliminary data.</text>
</comment>
<dbReference type="AlphaFoldDB" id="A0A9N9IFT4"/>
<organism evidence="1 2">
    <name type="scientific">Dentiscutata erythropus</name>
    <dbReference type="NCBI Taxonomy" id="1348616"/>
    <lineage>
        <taxon>Eukaryota</taxon>
        <taxon>Fungi</taxon>
        <taxon>Fungi incertae sedis</taxon>
        <taxon>Mucoromycota</taxon>
        <taxon>Glomeromycotina</taxon>
        <taxon>Glomeromycetes</taxon>
        <taxon>Diversisporales</taxon>
        <taxon>Gigasporaceae</taxon>
        <taxon>Dentiscutata</taxon>
    </lineage>
</organism>
<sequence>MSKMDAAFLSRDSWLPKMYVLVVELGWDSECLAMFIVRKSTTECRRLWVWLCGYGDVD</sequence>
<accession>A0A9N9IFT4</accession>
<proteinExistence type="predicted"/>
<dbReference type="Proteomes" id="UP000789405">
    <property type="component" value="Unassembled WGS sequence"/>
</dbReference>